<comment type="caution">
    <text evidence="10">The sequence shown here is derived from an EMBL/GenBank/DDBJ whole genome shotgun (WGS) entry which is preliminary data.</text>
</comment>
<feature type="signal peptide" evidence="8">
    <location>
        <begin position="1"/>
        <end position="21"/>
    </location>
</feature>
<evidence type="ECO:0000256" key="5">
    <source>
        <dbReference type="ARBA" id="ARBA00023049"/>
    </source>
</evidence>
<dbReference type="Gene3D" id="3.30.2010.10">
    <property type="entry name" value="Metalloproteases ('zincins'), catalytic domain"/>
    <property type="match status" value="1"/>
</dbReference>
<gene>
    <name evidence="10" type="ORF">M9979_10515</name>
</gene>
<evidence type="ECO:0000313" key="10">
    <source>
        <dbReference type="EMBL" id="MCP3735303.1"/>
    </source>
</evidence>
<dbReference type="PANTHER" id="PTHR22726:SF1">
    <property type="entry name" value="METALLOENDOPEPTIDASE OMA1, MITOCHONDRIAL"/>
    <property type="match status" value="1"/>
</dbReference>
<dbReference type="PANTHER" id="PTHR22726">
    <property type="entry name" value="METALLOENDOPEPTIDASE OMA1"/>
    <property type="match status" value="1"/>
</dbReference>
<evidence type="ECO:0000256" key="8">
    <source>
        <dbReference type="SAM" id="SignalP"/>
    </source>
</evidence>
<keyword evidence="5 7" id="KW-0482">Metalloprotease</keyword>
<accession>A0A9X2HXB2</accession>
<dbReference type="PROSITE" id="PS50005">
    <property type="entry name" value="TPR"/>
    <property type="match status" value="1"/>
</dbReference>
<comment type="cofactor">
    <cofactor evidence="7">
        <name>Zn(2+)</name>
        <dbReference type="ChEBI" id="CHEBI:29105"/>
    </cofactor>
    <text evidence="7">Binds 1 zinc ion per subunit.</text>
</comment>
<organism evidence="10 11">
    <name type="scientific">Sphingomonas liriopis</name>
    <dbReference type="NCBI Taxonomy" id="2949094"/>
    <lineage>
        <taxon>Bacteria</taxon>
        <taxon>Pseudomonadati</taxon>
        <taxon>Pseudomonadota</taxon>
        <taxon>Alphaproteobacteria</taxon>
        <taxon>Sphingomonadales</taxon>
        <taxon>Sphingomonadaceae</taxon>
        <taxon>Sphingomonas</taxon>
    </lineage>
</organism>
<feature type="chain" id="PRO_5040951335" evidence="8">
    <location>
        <begin position="22"/>
        <end position="387"/>
    </location>
</feature>
<dbReference type="CDD" id="cd07324">
    <property type="entry name" value="M48C_Oma1-like"/>
    <property type="match status" value="1"/>
</dbReference>
<keyword evidence="11" id="KW-1185">Reference proteome</keyword>
<dbReference type="Proteomes" id="UP001139486">
    <property type="component" value="Unassembled WGS sequence"/>
</dbReference>
<evidence type="ECO:0000313" key="11">
    <source>
        <dbReference type="Proteomes" id="UP001139486"/>
    </source>
</evidence>
<proteinExistence type="inferred from homology"/>
<dbReference type="GO" id="GO:0016020">
    <property type="term" value="C:membrane"/>
    <property type="evidence" value="ECO:0007669"/>
    <property type="project" value="TreeGrafter"/>
</dbReference>
<keyword evidence="4 7" id="KW-0862">Zinc</keyword>
<dbReference type="InterPro" id="IPR001915">
    <property type="entry name" value="Peptidase_M48"/>
</dbReference>
<keyword evidence="1 7" id="KW-0645">Protease</keyword>
<dbReference type="EMBL" id="JAMLDY010000011">
    <property type="protein sequence ID" value="MCP3735303.1"/>
    <property type="molecule type" value="Genomic_DNA"/>
</dbReference>
<name>A0A9X2HXB2_9SPHN</name>
<evidence type="ECO:0000256" key="2">
    <source>
        <dbReference type="ARBA" id="ARBA00022723"/>
    </source>
</evidence>
<dbReference type="GO" id="GO:0046872">
    <property type="term" value="F:metal ion binding"/>
    <property type="evidence" value="ECO:0007669"/>
    <property type="project" value="UniProtKB-KW"/>
</dbReference>
<comment type="similarity">
    <text evidence="7">Belongs to the peptidase M48 family.</text>
</comment>
<evidence type="ECO:0000256" key="4">
    <source>
        <dbReference type="ARBA" id="ARBA00022833"/>
    </source>
</evidence>
<keyword evidence="6" id="KW-0802">TPR repeat</keyword>
<evidence type="ECO:0000256" key="1">
    <source>
        <dbReference type="ARBA" id="ARBA00022670"/>
    </source>
</evidence>
<feature type="domain" description="Peptidase M48" evidence="9">
    <location>
        <begin position="95"/>
        <end position="250"/>
    </location>
</feature>
<dbReference type="AlphaFoldDB" id="A0A9X2HXB2"/>
<dbReference type="Pfam" id="PF01435">
    <property type="entry name" value="Peptidase_M48"/>
    <property type="match status" value="1"/>
</dbReference>
<dbReference type="GO" id="GO:0004222">
    <property type="term" value="F:metalloendopeptidase activity"/>
    <property type="evidence" value="ECO:0007669"/>
    <property type="project" value="InterPro"/>
</dbReference>
<reference evidence="10" key="1">
    <citation type="submission" date="2022-05" db="EMBL/GenBank/DDBJ databases">
        <title>Sphingomonas sp. strain RP10 Genome sequencing and assembly.</title>
        <authorList>
            <person name="Kim I."/>
        </authorList>
    </citation>
    <scope>NUCLEOTIDE SEQUENCE</scope>
    <source>
        <strain evidence="10">RP10</strain>
    </source>
</reference>
<keyword evidence="3 7" id="KW-0378">Hydrolase</keyword>
<feature type="repeat" description="TPR" evidence="6">
    <location>
        <begin position="342"/>
        <end position="375"/>
    </location>
</feature>
<dbReference type="InterPro" id="IPR011990">
    <property type="entry name" value="TPR-like_helical_dom_sf"/>
</dbReference>
<evidence type="ECO:0000256" key="3">
    <source>
        <dbReference type="ARBA" id="ARBA00022801"/>
    </source>
</evidence>
<protein>
    <submittedName>
        <fullName evidence="10">M48 family metallopeptidase</fullName>
    </submittedName>
</protein>
<evidence type="ECO:0000256" key="6">
    <source>
        <dbReference type="PROSITE-ProRule" id="PRU00339"/>
    </source>
</evidence>
<dbReference type="InterPro" id="IPR051156">
    <property type="entry name" value="Mito/Outer_Membr_Metalloprot"/>
</dbReference>
<dbReference type="GO" id="GO:0051603">
    <property type="term" value="P:proteolysis involved in protein catabolic process"/>
    <property type="evidence" value="ECO:0007669"/>
    <property type="project" value="TreeGrafter"/>
</dbReference>
<dbReference type="Gene3D" id="1.25.40.10">
    <property type="entry name" value="Tetratricopeptide repeat domain"/>
    <property type="match status" value="1"/>
</dbReference>
<keyword evidence="2" id="KW-0479">Metal-binding</keyword>
<sequence>MVRRLMAAMLAATAVAGAGSAAEKVPPLPPYVAAYEPTNVDERGAWMIADEDERRLRDSADVMRDPALNAFVRGVLCRTVGEDRCKGVRLYIVHVPAFNATMRPNGMMTIWSGALLRLRSEAELGAVLGHEFGHFELRHGLADFRNRRSGTDLMAWASVLVANSAAFQVDMVGGFYAFDRAQEKAADMIGVRYLAASHYPSHAAADIWDRMMGEADATAIGRHRKPDQRYAAGFFASHPTNLARATYLRSAAAELPDADGSAGVDGYRAAIAPWLPMLLDDQIRLNDFGGSEYLLGQLAVGGWATPLLFARAELYRMRGHPRDLVSAAGFYQEAIARGDAGAEAYRGLGLALMRSQQVEPAKTALREYLRRKPDANDASIIATLVAS</sequence>
<keyword evidence="8" id="KW-0732">Signal</keyword>
<dbReference type="InterPro" id="IPR019734">
    <property type="entry name" value="TPR_rpt"/>
</dbReference>
<evidence type="ECO:0000259" key="9">
    <source>
        <dbReference type="Pfam" id="PF01435"/>
    </source>
</evidence>
<evidence type="ECO:0000256" key="7">
    <source>
        <dbReference type="RuleBase" id="RU003983"/>
    </source>
</evidence>